<dbReference type="RefSeq" id="WP_051622968.1">
    <property type="nucleotide sequence ID" value="NZ_AP020335.1"/>
</dbReference>
<dbReference type="InterPro" id="IPR027268">
    <property type="entry name" value="Peptidase_M4/M1_CTD_sf"/>
</dbReference>
<protein>
    <submittedName>
        <fullName evidence="3">Peptidase M61</fullName>
    </submittedName>
</protein>
<dbReference type="InterPro" id="IPR040756">
    <property type="entry name" value="Peptidase_M61_N"/>
</dbReference>
<dbReference type="Pfam" id="PF05299">
    <property type="entry name" value="Peptidase_M61"/>
    <property type="match status" value="1"/>
</dbReference>
<gene>
    <name evidence="3" type="ORF">EI16_02320</name>
</gene>
<dbReference type="Gene3D" id="2.30.42.10">
    <property type="match status" value="1"/>
</dbReference>
<dbReference type="InterPro" id="IPR036034">
    <property type="entry name" value="PDZ_sf"/>
</dbReference>
<dbReference type="STRING" id="28885.EI16_02320"/>
<sequence length="603" mass="68645">MTIHYTISLEKAHAHLIDVHLRIENVNQTTLNLSLPSWIPGSYLIRDFAKNLIGMTAKDSNGKALEIRILDKSHWQLLSTDENVLGSLEVSYQVYAWDLSVRTAHFDQTHAFFNGTSVFLRVDDFADAPYEISLPKTNLSEQQGWRVASTLPKVSVDPFGFGDYRAENYRDLIEYPVEVSDFVEIAFVANGVPHRVAFTGKFERQKLNKDQLIKDLTAICETELSLFGEPYPFDEYLFQVMITDNGYGGLEHTNSTALLCSRSDLPYTTDAKPTDGYIQFLELCSHEYFHSWNVKRIQPAVYQTSDLSEPVYTNQLWWFEGITSYFDGLFLNMAGLVDSDTYLKRLSKEMTRVYRMPGRFKQSVAESSITTWTKFYQQDENAPNAIISYYTKGSLIGLGLDLLIRQQTQNQKTLVDVLKALWQNHGLPRKGLCEGEIEQICAEVSGVDLTDFFKQHLFEKEDLPFENLFSPFGVDFTLRPATGLKDTGGTTEETNFPVQLGANLQTTEHQTVRVTHVWNDLALHNAGIAASDEIIALNGYKMVSTDAVESFLKGCELGDKVSCHYFRRDELMETEIQFNHLVSDRVVLEKNNQYGEALSWLKN</sequence>
<dbReference type="Gene3D" id="2.60.40.3650">
    <property type="match status" value="1"/>
</dbReference>
<dbReference type="Gene3D" id="1.10.390.10">
    <property type="entry name" value="Neutral Protease Domain 2"/>
    <property type="match status" value="1"/>
</dbReference>
<proteinExistence type="predicted"/>
<evidence type="ECO:0000313" key="3">
    <source>
        <dbReference type="EMBL" id="KDN95160.1"/>
    </source>
</evidence>
<name>A0A066ZYJ4_HYDMR</name>
<evidence type="ECO:0000259" key="1">
    <source>
        <dbReference type="Pfam" id="PF05299"/>
    </source>
</evidence>
<comment type="caution">
    <text evidence="3">The sequence shown here is derived from an EMBL/GenBank/DDBJ whole genome shotgun (WGS) entry which is preliminary data.</text>
</comment>
<dbReference type="Pfam" id="PF17899">
    <property type="entry name" value="Peptidase_M61_N"/>
    <property type="match status" value="1"/>
</dbReference>
<feature type="domain" description="Peptidase M61 N-terminal" evidence="2">
    <location>
        <begin position="4"/>
        <end position="180"/>
    </location>
</feature>
<dbReference type="SUPFAM" id="SSF50156">
    <property type="entry name" value="PDZ domain-like"/>
    <property type="match status" value="1"/>
</dbReference>
<dbReference type="SUPFAM" id="SSF55486">
    <property type="entry name" value="Metalloproteases ('zincins'), catalytic domain"/>
    <property type="match status" value="1"/>
</dbReference>
<keyword evidence="4" id="KW-1185">Reference proteome</keyword>
<evidence type="ECO:0000313" key="4">
    <source>
        <dbReference type="Proteomes" id="UP000027341"/>
    </source>
</evidence>
<dbReference type="InterPro" id="IPR007963">
    <property type="entry name" value="Peptidase_M61_catalytic"/>
</dbReference>
<dbReference type="PIRSF" id="PIRSF016493">
    <property type="entry name" value="Glycyl_aminpptds"/>
    <property type="match status" value="1"/>
</dbReference>
<evidence type="ECO:0000259" key="2">
    <source>
        <dbReference type="Pfam" id="PF17899"/>
    </source>
</evidence>
<reference evidence="3 4" key="1">
    <citation type="submission" date="2014-04" db="EMBL/GenBank/DDBJ databases">
        <title>Draft genome sequence of Hydrogenovibrio marinus MH-110, a model organism for aerobic H2 metabolism.</title>
        <authorList>
            <person name="Cha H.J."/>
            <person name="Jo B.H."/>
            <person name="Hwang B.H."/>
        </authorList>
    </citation>
    <scope>NUCLEOTIDE SEQUENCE [LARGE SCALE GENOMIC DNA]</scope>
    <source>
        <strain evidence="3 4">MH-110</strain>
    </source>
</reference>
<accession>A0A066ZYJ4</accession>
<organism evidence="3 4">
    <name type="scientific">Hydrogenovibrio marinus</name>
    <dbReference type="NCBI Taxonomy" id="28885"/>
    <lineage>
        <taxon>Bacteria</taxon>
        <taxon>Pseudomonadati</taxon>
        <taxon>Pseudomonadota</taxon>
        <taxon>Gammaproteobacteria</taxon>
        <taxon>Thiotrichales</taxon>
        <taxon>Piscirickettsiaceae</taxon>
        <taxon>Hydrogenovibrio</taxon>
    </lineage>
</organism>
<feature type="domain" description="Peptidase M61 catalytic" evidence="1">
    <location>
        <begin position="280"/>
        <end position="396"/>
    </location>
</feature>
<dbReference type="AlphaFoldDB" id="A0A066ZYJ4"/>
<dbReference type="EMBL" id="JMIU01000001">
    <property type="protein sequence ID" value="KDN95160.1"/>
    <property type="molecule type" value="Genomic_DNA"/>
</dbReference>
<dbReference type="InterPro" id="IPR024191">
    <property type="entry name" value="Peptidase_M61"/>
</dbReference>
<dbReference type="Proteomes" id="UP000027341">
    <property type="component" value="Unassembled WGS sequence"/>
</dbReference>